<dbReference type="Proteomes" id="UP000789390">
    <property type="component" value="Unassembled WGS sequence"/>
</dbReference>
<proteinExistence type="predicted"/>
<gene>
    <name evidence="2" type="ORF">DGAL_LOCUS14424</name>
</gene>
<name>A0A8J2WMY3_9CRUS</name>
<feature type="region of interest" description="Disordered" evidence="1">
    <location>
        <begin position="1"/>
        <end position="23"/>
    </location>
</feature>
<feature type="compositionally biased region" description="Basic and acidic residues" evidence="1">
    <location>
        <begin position="13"/>
        <end position="23"/>
    </location>
</feature>
<keyword evidence="3" id="KW-1185">Reference proteome</keyword>
<accession>A0A8J2WMY3</accession>
<dbReference type="AlphaFoldDB" id="A0A8J2WMY3"/>
<evidence type="ECO:0000313" key="3">
    <source>
        <dbReference type="Proteomes" id="UP000789390"/>
    </source>
</evidence>
<dbReference type="PANTHER" id="PTHR47501">
    <property type="entry name" value="TRANSPOSASE-RELATED"/>
    <property type="match status" value="1"/>
</dbReference>
<protein>
    <submittedName>
        <fullName evidence="2">Uncharacterized protein</fullName>
    </submittedName>
</protein>
<dbReference type="OrthoDB" id="10057873at2759"/>
<organism evidence="2 3">
    <name type="scientific">Daphnia galeata</name>
    <dbReference type="NCBI Taxonomy" id="27404"/>
    <lineage>
        <taxon>Eukaryota</taxon>
        <taxon>Metazoa</taxon>
        <taxon>Ecdysozoa</taxon>
        <taxon>Arthropoda</taxon>
        <taxon>Crustacea</taxon>
        <taxon>Branchiopoda</taxon>
        <taxon>Diplostraca</taxon>
        <taxon>Cladocera</taxon>
        <taxon>Anomopoda</taxon>
        <taxon>Daphniidae</taxon>
        <taxon>Daphnia</taxon>
    </lineage>
</organism>
<dbReference type="SUPFAM" id="SSF53098">
    <property type="entry name" value="Ribonuclease H-like"/>
    <property type="match status" value="1"/>
</dbReference>
<comment type="caution">
    <text evidence="2">The sequence shown here is derived from an EMBL/GenBank/DDBJ whole genome shotgun (WGS) entry which is preliminary data.</text>
</comment>
<evidence type="ECO:0000313" key="2">
    <source>
        <dbReference type="EMBL" id="CAH0110820.1"/>
    </source>
</evidence>
<reference evidence="2" key="1">
    <citation type="submission" date="2021-11" db="EMBL/GenBank/DDBJ databases">
        <authorList>
            <person name="Schell T."/>
        </authorList>
    </citation>
    <scope>NUCLEOTIDE SEQUENCE</scope>
    <source>
        <strain evidence="2">M5</strain>
    </source>
</reference>
<dbReference type="EMBL" id="CAKKLH010000307">
    <property type="protein sequence ID" value="CAH0110820.1"/>
    <property type="molecule type" value="Genomic_DNA"/>
</dbReference>
<sequence>MPHFVDESESESQDPKEASGNQKRVDIPSEFFELISEDKDKNCRLYKCLFEGCIVKKKHDGSPKYLSVSNKSRSNAKRHYLAHDPKKELRHKEKWASAIAYIKSKEKHLAIIPNPTTQKILKQNDFDNFVMNFIIVDILPLNVVEKTWIQDAYVKFSTSIRASLQNIFHQAQLKAALRNSTDAATTLDAWTCKRRSYLGETIQWFDHKSLKRRNICLGCGRITGRHTYDVLAKLIESIHDEFEIKDKLRGSTTDNGSNFIKCFRENGAKSTLPTYEAQMNAVREENQQFSDDEEESEEEMHYFVLGDLLTELSDTNNNNENATLPMHRRCACHLLSLISKADVLKIQDHFFEQLRTSVFEKLQKLWNKQSASSLNSDLIMRHLGKLLIQKNDTRWNSEYDAVCCFVRLLQEKYREMKKLFAELKFEFITPIEEQFLKEYVIVMKPVSKCLDILQADKNVGMRFLLPTISFLKIKLKSLKENESIIHCQPLITSLLDAIHFRFEAMFDDNELILAAISNPKFKLAWLDNEEEVRRGKKRRKTDDEVAKFLNDDRENL</sequence>
<dbReference type="PANTHER" id="PTHR47501:SF8">
    <property type="match status" value="1"/>
</dbReference>
<evidence type="ECO:0000256" key="1">
    <source>
        <dbReference type="SAM" id="MobiDB-lite"/>
    </source>
</evidence>
<dbReference type="InterPro" id="IPR012337">
    <property type="entry name" value="RNaseH-like_sf"/>
</dbReference>